<evidence type="ECO:0000313" key="1">
    <source>
        <dbReference type="EMBL" id="AWW32229.1"/>
    </source>
</evidence>
<dbReference type="OrthoDB" id="1050732at2"/>
<organism evidence="1 2">
    <name type="scientific">Echinicola strongylocentroti</name>
    <dbReference type="NCBI Taxonomy" id="1795355"/>
    <lineage>
        <taxon>Bacteria</taxon>
        <taxon>Pseudomonadati</taxon>
        <taxon>Bacteroidota</taxon>
        <taxon>Cytophagia</taxon>
        <taxon>Cytophagales</taxon>
        <taxon>Cyclobacteriaceae</taxon>
        <taxon>Echinicola</taxon>
    </lineage>
</organism>
<keyword evidence="2" id="KW-1185">Reference proteome</keyword>
<dbReference type="KEGG" id="est:DN752_19950"/>
<dbReference type="RefSeq" id="WP_112785602.1">
    <property type="nucleotide sequence ID" value="NZ_CP030041.1"/>
</dbReference>
<dbReference type="EMBL" id="CP030041">
    <property type="protein sequence ID" value="AWW32229.1"/>
    <property type="molecule type" value="Genomic_DNA"/>
</dbReference>
<accession>A0A2Z4INB2</accession>
<dbReference type="Proteomes" id="UP000248688">
    <property type="component" value="Chromosome"/>
</dbReference>
<gene>
    <name evidence="1" type="ORF">DN752_19950</name>
</gene>
<proteinExistence type="predicted"/>
<dbReference type="AlphaFoldDB" id="A0A2Z4INB2"/>
<name>A0A2Z4INB2_9BACT</name>
<reference evidence="1 2" key="1">
    <citation type="submission" date="2018-06" db="EMBL/GenBank/DDBJ databases">
        <title>Echinicola strongylocentroti sp. nov., isolated from a sea urchin Strongylocentrotus intermedius.</title>
        <authorList>
            <person name="Bae S.S."/>
        </authorList>
    </citation>
    <scope>NUCLEOTIDE SEQUENCE [LARGE SCALE GENOMIC DNA]</scope>
    <source>
        <strain evidence="1 2">MEBiC08714</strain>
    </source>
</reference>
<sequence length="324" mass="37521">MLNRIKKSVLGSKALSSIYFLVIKLRNRGEVKEIERRKHTPLFNYKELARPLNLYPYFNIKDNNLYGIGKVFQEAGLELDIDNCLIEHGLILGDLVQKHNHASYVPKIVTFSEYRRHKLRKKLIQKEVSCVGPYIKYANTILKEEDIAALRNSLGKTLVVFPSHSNDVTIVDFNSNDFIKKICEIAVDYDSVIICMYWKDIELGRAEEYIKKGFKVTCAGHIYDRYFLDRLKTIILLSDFTMSNNVGTHIGYCICLGKGHFLFRQNLAVDHGLNLNEANQRDKTDWDTYNFDVEIISKCFINNFNVNPSLEQIEIVSKYWGDIS</sequence>
<protein>
    <submittedName>
        <fullName evidence="1">Uncharacterized protein</fullName>
    </submittedName>
</protein>
<evidence type="ECO:0000313" key="2">
    <source>
        <dbReference type="Proteomes" id="UP000248688"/>
    </source>
</evidence>